<proteinExistence type="predicted"/>
<gene>
    <name evidence="3" type="ORF">OBRU01_00483</name>
</gene>
<feature type="signal peptide" evidence="2">
    <location>
        <begin position="1"/>
        <end position="19"/>
    </location>
</feature>
<dbReference type="AlphaFoldDB" id="A0A0L7LV48"/>
<name>A0A0L7LV48_OPEBR</name>
<dbReference type="Proteomes" id="UP000037510">
    <property type="component" value="Unassembled WGS sequence"/>
</dbReference>
<comment type="caution">
    <text evidence="3">The sequence shown here is derived from an EMBL/GenBank/DDBJ whole genome shotgun (WGS) entry which is preliminary data.</text>
</comment>
<keyword evidence="4" id="KW-1185">Reference proteome</keyword>
<evidence type="ECO:0000313" key="4">
    <source>
        <dbReference type="Proteomes" id="UP000037510"/>
    </source>
</evidence>
<evidence type="ECO:0000256" key="2">
    <source>
        <dbReference type="SAM" id="SignalP"/>
    </source>
</evidence>
<feature type="compositionally biased region" description="Polar residues" evidence="1">
    <location>
        <begin position="152"/>
        <end position="167"/>
    </location>
</feature>
<feature type="chain" id="PRO_5005573737" evidence="2">
    <location>
        <begin position="20"/>
        <end position="324"/>
    </location>
</feature>
<feature type="region of interest" description="Disordered" evidence="1">
    <location>
        <begin position="128"/>
        <end position="167"/>
    </location>
</feature>
<evidence type="ECO:0000313" key="3">
    <source>
        <dbReference type="EMBL" id="KOB79383.1"/>
    </source>
</evidence>
<organism evidence="3 4">
    <name type="scientific">Operophtera brumata</name>
    <name type="common">Winter moth</name>
    <name type="synonym">Phalaena brumata</name>
    <dbReference type="NCBI Taxonomy" id="104452"/>
    <lineage>
        <taxon>Eukaryota</taxon>
        <taxon>Metazoa</taxon>
        <taxon>Ecdysozoa</taxon>
        <taxon>Arthropoda</taxon>
        <taxon>Hexapoda</taxon>
        <taxon>Insecta</taxon>
        <taxon>Pterygota</taxon>
        <taxon>Neoptera</taxon>
        <taxon>Endopterygota</taxon>
        <taxon>Lepidoptera</taxon>
        <taxon>Glossata</taxon>
        <taxon>Ditrysia</taxon>
        <taxon>Geometroidea</taxon>
        <taxon>Geometridae</taxon>
        <taxon>Larentiinae</taxon>
        <taxon>Operophtera</taxon>
    </lineage>
</organism>
<accession>A0A0L7LV48</accession>
<evidence type="ECO:0000256" key="1">
    <source>
        <dbReference type="SAM" id="MobiDB-lite"/>
    </source>
</evidence>
<protein>
    <submittedName>
        <fullName evidence="3">Uncharacterized protein</fullName>
    </submittedName>
</protein>
<dbReference type="EMBL" id="JTDY01000021">
    <property type="protein sequence ID" value="KOB79383.1"/>
    <property type="molecule type" value="Genomic_DNA"/>
</dbReference>
<reference evidence="3 4" key="1">
    <citation type="journal article" date="2015" name="Genome Biol. Evol.">
        <title>The genome of winter moth (Operophtera brumata) provides a genomic perspective on sexual dimorphism and phenology.</title>
        <authorList>
            <person name="Derks M.F."/>
            <person name="Smit S."/>
            <person name="Salis L."/>
            <person name="Schijlen E."/>
            <person name="Bossers A."/>
            <person name="Mateman C."/>
            <person name="Pijl A.S."/>
            <person name="de Ridder D."/>
            <person name="Groenen M.A."/>
            <person name="Visser M.E."/>
            <person name="Megens H.J."/>
        </authorList>
    </citation>
    <scope>NUCLEOTIDE SEQUENCE [LARGE SCALE GENOMIC DNA]</scope>
    <source>
        <strain evidence="3">WM2013NL</strain>
        <tissue evidence="3">Head and thorax</tissue>
    </source>
</reference>
<keyword evidence="2" id="KW-0732">Signal</keyword>
<sequence>MRNIFVPVLLLATVALSSSNILPILTMRQKPEVRGYGQSNDNIISNKHQTRDDMSDLLFKIDIENQKPLDTHKLYQEEYLNTDNNAAEEYNAVKDDNYDVKGFRKEQWHNYPRQLDRLNKYLYEHFNSDKRNLDPDDPGEYSDMEQIPESPNDFSSNEIHLYDSSDSQKPINDADKAAAIMNPLIVLKIHLDYLNKDVDFGGFSDKTLGLEDSKLIRNENEDYNINDENPRLNLVKVKREGTTRLEIADTAQHEPKNRTVRKRIFSLWSRLQSLNHKGHELQHRRHLYALYDLPDSEGGGSGGVLTAETRATFMRPPGSPLRWG</sequence>